<gene>
    <name evidence="2" type="ORF">QBC47DRAFT_359407</name>
</gene>
<reference evidence="2" key="1">
    <citation type="submission" date="2023-06" db="EMBL/GenBank/DDBJ databases">
        <title>Genome-scale phylogeny and comparative genomics of the fungal order Sordariales.</title>
        <authorList>
            <consortium name="Lawrence Berkeley National Laboratory"/>
            <person name="Hensen N."/>
            <person name="Bonometti L."/>
            <person name="Westerberg I."/>
            <person name="Brannstrom I.O."/>
            <person name="Guillou S."/>
            <person name="Cros-Aarteil S."/>
            <person name="Calhoun S."/>
            <person name="Haridas S."/>
            <person name="Kuo A."/>
            <person name="Mondo S."/>
            <person name="Pangilinan J."/>
            <person name="Riley R."/>
            <person name="Labutti K."/>
            <person name="Andreopoulos B."/>
            <person name="Lipzen A."/>
            <person name="Chen C."/>
            <person name="Yanf M."/>
            <person name="Daum C."/>
            <person name="Ng V."/>
            <person name="Clum A."/>
            <person name="Steindorff A."/>
            <person name="Ohm R."/>
            <person name="Martin F."/>
            <person name="Silar P."/>
            <person name="Natvig D."/>
            <person name="Lalanne C."/>
            <person name="Gautier V."/>
            <person name="Ament-Velasquez S.L."/>
            <person name="Kruys A."/>
            <person name="Hutchinson M.I."/>
            <person name="Powell A.J."/>
            <person name="Barry K."/>
            <person name="Miller A.N."/>
            <person name="Grigoriev I.V."/>
            <person name="Debuchy R."/>
            <person name="Gladieux P."/>
            <person name="Thoren M.H."/>
            <person name="Johannesson H."/>
        </authorList>
    </citation>
    <scope>NUCLEOTIDE SEQUENCE</scope>
    <source>
        <strain evidence="2">PSN4</strain>
    </source>
</reference>
<dbReference type="AlphaFoldDB" id="A0AAJ0BGR3"/>
<name>A0AAJ0BGR3_9PEZI</name>
<protein>
    <submittedName>
        <fullName evidence="2">Uncharacterized protein</fullName>
    </submittedName>
</protein>
<evidence type="ECO:0000313" key="2">
    <source>
        <dbReference type="EMBL" id="KAK1756919.1"/>
    </source>
</evidence>
<dbReference type="Proteomes" id="UP001239445">
    <property type="component" value="Unassembled WGS sequence"/>
</dbReference>
<keyword evidence="3" id="KW-1185">Reference proteome</keyword>
<evidence type="ECO:0000256" key="1">
    <source>
        <dbReference type="SAM" id="MobiDB-lite"/>
    </source>
</evidence>
<proteinExistence type="predicted"/>
<accession>A0AAJ0BGR3</accession>
<dbReference type="EMBL" id="MU839831">
    <property type="protein sequence ID" value="KAK1756919.1"/>
    <property type="molecule type" value="Genomic_DNA"/>
</dbReference>
<feature type="compositionally biased region" description="Polar residues" evidence="1">
    <location>
        <begin position="203"/>
        <end position="213"/>
    </location>
</feature>
<feature type="region of interest" description="Disordered" evidence="1">
    <location>
        <begin position="183"/>
        <end position="213"/>
    </location>
</feature>
<sequence length="213" mass="23312">MAGSSASHKGLGERGRPPGGAVVVQCAVWAPSCAAVDECGRGESPRRPGQGGCQQCNGNGNEWVDVCPSHGVRSVWEQPWWERMAVTAGRIWRRGLEQLMCNPKKKAIAVRQLEQLEERAPIALLVLAALLFKSFQKVRPEILALDWAAQGVIQLRPDCWDGRALIGRALRRGMETESGPLVRWERGSPAFRPDEPSLGSAANLAQRSQVSER</sequence>
<comment type="caution">
    <text evidence="2">The sequence shown here is derived from an EMBL/GenBank/DDBJ whole genome shotgun (WGS) entry which is preliminary data.</text>
</comment>
<evidence type="ECO:0000313" key="3">
    <source>
        <dbReference type="Proteomes" id="UP001239445"/>
    </source>
</evidence>
<organism evidence="2 3">
    <name type="scientific">Echria macrotheca</name>
    <dbReference type="NCBI Taxonomy" id="438768"/>
    <lineage>
        <taxon>Eukaryota</taxon>
        <taxon>Fungi</taxon>
        <taxon>Dikarya</taxon>
        <taxon>Ascomycota</taxon>
        <taxon>Pezizomycotina</taxon>
        <taxon>Sordariomycetes</taxon>
        <taxon>Sordariomycetidae</taxon>
        <taxon>Sordariales</taxon>
        <taxon>Schizotheciaceae</taxon>
        <taxon>Echria</taxon>
    </lineage>
</organism>